<evidence type="ECO:0000256" key="8">
    <source>
        <dbReference type="ARBA" id="ARBA00022840"/>
    </source>
</evidence>
<dbReference type="OrthoDB" id="9815896at2"/>
<dbReference type="STRING" id="1305737.GCA_000526355_01908"/>
<dbReference type="eggNOG" id="COG0802">
    <property type="taxonomic scope" value="Bacteria"/>
</dbReference>
<dbReference type="GO" id="GO:0005524">
    <property type="term" value="F:ATP binding"/>
    <property type="evidence" value="ECO:0007669"/>
    <property type="project" value="UniProtKB-KW"/>
</dbReference>
<evidence type="ECO:0000256" key="10">
    <source>
        <dbReference type="ARBA" id="ARBA00032441"/>
    </source>
</evidence>
<dbReference type="InterPro" id="IPR027417">
    <property type="entry name" value="P-loop_NTPase"/>
</dbReference>
<comment type="subcellular location">
    <subcellularLocation>
        <location evidence="1">Cytoplasm</location>
    </subcellularLocation>
</comment>
<evidence type="ECO:0000256" key="6">
    <source>
        <dbReference type="ARBA" id="ARBA00022723"/>
    </source>
</evidence>
<proteinExistence type="inferred from homology"/>
<keyword evidence="5" id="KW-0819">tRNA processing</keyword>
<dbReference type="GO" id="GO:0002949">
    <property type="term" value="P:tRNA threonylcarbamoyladenosine modification"/>
    <property type="evidence" value="ECO:0007669"/>
    <property type="project" value="InterPro"/>
</dbReference>
<dbReference type="PANTHER" id="PTHR33540:SF2">
    <property type="entry name" value="TRNA THREONYLCARBAMOYLADENOSINE BIOSYNTHESIS PROTEIN TSAE"/>
    <property type="match status" value="1"/>
</dbReference>
<dbReference type="Gene3D" id="3.40.50.300">
    <property type="entry name" value="P-loop containing nucleotide triphosphate hydrolases"/>
    <property type="match status" value="1"/>
</dbReference>
<organism evidence="11 12">
    <name type="scientific">Algoriphagus marincola HL-49</name>
    <dbReference type="NCBI Taxonomy" id="1305737"/>
    <lineage>
        <taxon>Bacteria</taxon>
        <taxon>Pseudomonadati</taxon>
        <taxon>Bacteroidota</taxon>
        <taxon>Cytophagia</taxon>
        <taxon>Cytophagales</taxon>
        <taxon>Cyclobacteriaceae</taxon>
        <taxon>Algoriphagus</taxon>
    </lineage>
</organism>
<name>A0A0P7XP36_9BACT</name>
<evidence type="ECO:0000256" key="2">
    <source>
        <dbReference type="ARBA" id="ARBA00007599"/>
    </source>
</evidence>
<comment type="caution">
    <text evidence="11">The sequence shown here is derived from an EMBL/GenBank/DDBJ whole genome shotgun (WGS) entry which is preliminary data.</text>
</comment>
<comment type="similarity">
    <text evidence="2">Belongs to the TsaE family.</text>
</comment>
<dbReference type="PANTHER" id="PTHR33540">
    <property type="entry name" value="TRNA THREONYLCARBAMOYLADENOSINE BIOSYNTHESIS PROTEIN TSAE"/>
    <property type="match status" value="1"/>
</dbReference>
<dbReference type="Proteomes" id="UP000050421">
    <property type="component" value="Unassembled WGS sequence"/>
</dbReference>
<dbReference type="PATRIC" id="fig|1305737.6.peg.1675"/>
<keyword evidence="9" id="KW-0460">Magnesium</keyword>
<evidence type="ECO:0000256" key="5">
    <source>
        <dbReference type="ARBA" id="ARBA00022694"/>
    </source>
</evidence>
<evidence type="ECO:0000256" key="9">
    <source>
        <dbReference type="ARBA" id="ARBA00022842"/>
    </source>
</evidence>
<accession>A0A0P7XP36</accession>
<dbReference type="GO" id="GO:0005737">
    <property type="term" value="C:cytoplasm"/>
    <property type="evidence" value="ECO:0007669"/>
    <property type="project" value="UniProtKB-SubCell"/>
</dbReference>
<dbReference type="SUPFAM" id="SSF52540">
    <property type="entry name" value="P-loop containing nucleoside triphosphate hydrolases"/>
    <property type="match status" value="1"/>
</dbReference>
<evidence type="ECO:0000256" key="7">
    <source>
        <dbReference type="ARBA" id="ARBA00022741"/>
    </source>
</evidence>
<dbReference type="NCBIfam" id="TIGR00150">
    <property type="entry name" value="T6A_YjeE"/>
    <property type="match status" value="1"/>
</dbReference>
<dbReference type="InterPro" id="IPR003442">
    <property type="entry name" value="T6A_TsaE"/>
</dbReference>
<reference evidence="11 12" key="1">
    <citation type="submission" date="2015-09" db="EMBL/GenBank/DDBJ databases">
        <title>Identification and resolution of microdiversity through metagenomic sequencing of parallel consortia.</title>
        <authorList>
            <person name="Nelson W.C."/>
            <person name="Romine M.F."/>
            <person name="Lindemann S.R."/>
        </authorList>
    </citation>
    <scope>NUCLEOTIDE SEQUENCE [LARGE SCALE GENOMIC DNA]</scope>
    <source>
        <strain evidence="11">HL-49</strain>
    </source>
</reference>
<evidence type="ECO:0000256" key="3">
    <source>
        <dbReference type="ARBA" id="ARBA00019010"/>
    </source>
</evidence>
<evidence type="ECO:0000256" key="4">
    <source>
        <dbReference type="ARBA" id="ARBA00022490"/>
    </source>
</evidence>
<keyword evidence="6" id="KW-0479">Metal-binding</keyword>
<dbReference type="EMBL" id="LJXT01000022">
    <property type="protein sequence ID" value="KPQ18685.1"/>
    <property type="molecule type" value="Genomic_DNA"/>
</dbReference>
<keyword evidence="8" id="KW-0067">ATP-binding</keyword>
<evidence type="ECO:0000313" key="11">
    <source>
        <dbReference type="EMBL" id="KPQ18685.1"/>
    </source>
</evidence>
<evidence type="ECO:0000313" key="12">
    <source>
        <dbReference type="Proteomes" id="UP000050421"/>
    </source>
</evidence>
<gene>
    <name evidence="11" type="primary">tsaE</name>
    <name evidence="11" type="ORF">HLUCCX10_05100</name>
</gene>
<sequence length="142" mass="16484">MDTKIYGIDQLDDIASWVIDKAGVERIWVFKGEMGAGKTTLVKSIAKQLNVVDPISSPTFGLVNHYERNTGEEIYHFDFYRIEDPDEVLDIGIEEYFYSGNICWIEWPEKIAPYLPDELFLIEIAYLDTQTRKITLEHFQNA</sequence>
<protein>
    <recommendedName>
        <fullName evidence="3">tRNA threonylcarbamoyladenosine biosynthesis protein TsaE</fullName>
    </recommendedName>
    <alternativeName>
        <fullName evidence="10">t(6)A37 threonylcarbamoyladenosine biosynthesis protein TsaE</fullName>
    </alternativeName>
</protein>
<dbReference type="AlphaFoldDB" id="A0A0P7XP36"/>
<dbReference type="Pfam" id="PF02367">
    <property type="entry name" value="TsaE"/>
    <property type="match status" value="1"/>
</dbReference>
<dbReference type="GO" id="GO:0046872">
    <property type="term" value="F:metal ion binding"/>
    <property type="evidence" value="ECO:0007669"/>
    <property type="project" value="UniProtKB-KW"/>
</dbReference>
<keyword evidence="7" id="KW-0547">Nucleotide-binding</keyword>
<evidence type="ECO:0000256" key="1">
    <source>
        <dbReference type="ARBA" id="ARBA00004496"/>
    </source>
</evidence>
<keyword evidence="4" id="KW-0963">Cytoplasm</keyword>